<gene>
    <name evidence="3" type="primary">PCMP-A5_1</name>
    <name evidence="3" type="ORF">CFP56_016718</name>
</gene>
<accession>A0AAW0KNY5</accession>
<keyword evidence="1" id="KW-0677">Repeat</keyword>
<dbReference type="InterPro" id="IPR011990">
    <property type="entry name" value="TPR-like_helical_dom_sf"/>
</dbReference>
<dbReference type="PANTHER" id="PTHR24015">
    <property type="entry name" value="OS07G0578800 PROTEIN-RELATED"/>
    <property type="match status" value="1"/>
</dbReference>
<keyword evidence="4" id="KW-1185">Reference proteome</keyword>
<dbReference type="Gene3D" id="1.25.40.10">
    <property type="entry name" value="Tetratricopeptide repeat domain"/>
    <property type="match status" value="2"/>
</dbReference>
<evidence type="ECO:0000256" key="1">
    <source>
        <dbReference type="ARBA" id="ARBA00022737"/>
    </source>
</evidence>
<dbReference type="PANTHER" id="PTHR24015:SF72">
    <property type="entry name" value="OS04G0436800 PROTEIN"/>
    <property type="match status" value="1"/>
</dbReference>
<dbReference type="Pfam" id="PF01535">
    <property type="entry name" value="PPR"/>
    <property type="match status" value="1"/>
</dbReference>
<dbReference type="AlphaFoldDB" id="A0AAW0KNY5"/>
<sequence length="270" mass="30819">MAYMQVYASKATFANVFRSCGAVLALCLLRLVHGFIVKYGFIANIILESSIVDVYEKCQYLEMDDGKNVVFIFFQIFQTAVRPFNFTFCNALNACSSIFTLKERKQSHGVLIKICLEDDEGFPSNLVVGNASLDIYGKCGNLRRVWFYLIISQWRDSVSWNALLTSYARHGLSEQAMTIFSEMQWETRPRKFTIGTLLAAYANAFSLEHGKQIRGFMIRNSYEMDIVIRGALVDMCSKCRCLEYAFTVFKEAVSRDVILWNSVIFGCSHN</sequence>
<name>A0AAW0KNY5_QUESU</name>
<dbReference type="GO" id="GO:0009451">
    <property type="term" value="P:RNA modification"/>
    <property type="evidence" value="ECO:0007669"/>
    <property type="project" value="InterPro"/>
</dbReference>
<dbReference type="InterPro" id="IPR002885">
    <property type="entry name" value="PPR_rpt"/>
</dbReference>
<feature type="repeat" description="PPR" evidence="2">
    <location>
        <begin position="156"/>
        <end position="186"/>
    </location>
</feature>
<evidence type="ECO:0000313" key="3">
    <source>
        <dbReference type="EMBL" id="KAK7840435.1"/>
    </source>
</evidence>
<dbReference type="InterPro" id="IPR046960">
    <property type="entry name" value="PPR_At4g14850-like_plant"/>
</dbReference>
<evidence type="ECO:0000256" key="2">
    <source>
        <dbReference type="PROSITE-ProRule" id="PRU00708"/>
    </source>
</evidence>
<dbReference type="PROSITE" id="PS51375">
    <property type="entry name" value="PPR"/>
    <property type="match status" value="1"/>
</dbReference>
<dbReference type="Pfam" id="PF13041">
    <property type="entry name" value="PPR_2"/>
    <property type="match status" value="1"/>
</dbReference>
<organism evidence="3 4">
    <name type="scientific">Quercus suber</name>
    <name type="common">Cork oak</name>
    <dbReference type="NCBI Taxonomy" id="58331"/>
    <lineage>
        <taxon>Eukaryota</taxon>
        <taxon>Viridiplantae</taxon>
        <taxon>Streptophyta</taxon>
        <taxon>Embryophyta</taxon>
        <taxon>Tracheophyta</taxon>
        <taxon>Spermatophyta</taxon>
        <taxon>Magnoliopsida</taxon>
        <taxon>eudicotyledons</taxon>
        <taxon>Gunneridae</taxon>
        <taxon>Pentapetalae</taxon>
        <taxon>rosids</taxon>
        <taxon>fabids</taxon>
        <taxon>Fagales</taxon>
        <taxon>Fagaceae</taxon>
        <taxon>Quercus</taxon>
    </lineage>
</organism>
<comment type="caution">
    <text evidence="3">The sequence shown here is derived from an EMBL/GenBank/DDBJ whole genome shotgun (WGS) entry which is preliminary data.</text>
</comment>
<dbReference type="Proteomes" id="UP000237347">
    <property type="component" value="Unassembled WGS sequence"/>
</dbReference>
<dbReference type="EMBL" id="PKMF04000262">
    <property type="protein sequence ID" value="KAK7840435.1"/>
    <property type="molecule type" value="Genomic_DNA"/>
</dbReference>
<dbReference type="NCBIfam" id="TIGR00756">
    <property type="entry name" value="PPR"/>
    <property type="match status" value="1"/>
</dbReference>
<proteinExistence type="predicted"/>
<dbReference type="GO" id="GO:0003723">
    <property type="term" value="F:RNA binding"/>
    <property type="evidence" value="ECO:0007669"/>
    <property type="project" value="InterPro"/>
</dbReference>
<evidence type="ECO:0000313" key="4">
    <source>
        <dbReference type="Proteomes" id="UP000237347"/>
    </source>
</evidence>
<reference evidence="3 4" key="1">
    <citation type="journal article" date="2018" name="Sci. Data">
        <title>The draft genome sequence of cork oak.</title>
        <authorList>
            <person name="Ramos A.M."/>
            <person name="Usie A."/>
            <person name="Barbosa P."/>
            <person name="Barros P.M."/>
            <person name="Capote T."/>
            <person name="Chaves I."/>
            <person name="Simoes F."/>
            <person name="Abreu I."/>
            <person name="Carrasquinho I."/>
            <person name="Faro C."/>
            <person name="Guimaraes J.B."/>
            <person name="Mendonca D."/>
            <person name="Nobrega F."/>
            <person name="Rodrigues L."/>
            <person name="Saibo N.J.M."/>
            <person name="Varela M.C."/>
            <person name="Egas C."/>
            <person name="Matos J."/>
            <person name="Miguel C.M."/>
            <person name="Oliveira M.M."/>
            <person name="Ricardo C.P."/>
            <person name="Goncalves S."/>
        </authorList>
    </citation>
    <scope>NUCLEOTIDE SEQUENCE [LARGE SCALE GENOMIC DNA]</scope>
    <source>
        <strain evidence="4">cv. HL8</strain>
    </source>
</reference>
<protein>
    <submittedName>
        <fullName evidence="3">Pentatricopeptide repeat-containing protein</fullName>
    </submittedName>
</protein>